<evidence type="ECO:0000313" key="1">
    <source>
        <dbReference type="EMBL" id="CEK52478.1"/>
    </source>
</evidence>
<organism evidence="1">
    <name type="scientific">Arion vulgaris</name>
    <dbReference type="NCBI Taxonomy" id="1028688"/>
    <lineage>
        <taxon>Eukaryota</taxon>
        <taxon>Metazoa</taxon>
        <taxon>Spiralia</taxon>
        <taxon>Lophotrochozoa</taxon>
        <taxon>Mollusca</taxon>
        <taxon>Gastropoda</taxon>
        <taxon>Heterobranchia</taxon>
        <taxon>Euthyneura</taxon>
        <taxon>Panpulmonata</taxon>
        <taxon>Eupulmonata</taxon>
        <taxon>Stylommatophora</taxon>
        <taxon>Helicina</taxon>
        <taxon>Arionoidea</taxon>
        <taxon>Arionidae</taxon>
        <taxon>Arion</taxon>
    </lineage>
</organism>
<name>A0A0B6Y8P3_9EUPU</name>
<protein>
    <submittedName>
        <fullName evidence="1">Uncharacterized protein</fullName>
    </submittedName>
</protein>
<proteinExistence type="predicted"/>
<sequence length="59" mass="6770">MSCNTLDDMCFSYFQVFVTITFATNTHYFVTVGIINSVSHDEVYNYLMLPGCWSLMPSN</sequence>
<reference evidence="1" key="1">
    <citation type="submission" date="2014-12" db="EMBL/GenBank/DDBJ databases">
        <title>Insight into the proteome of Arion vulgaris.</title>
        <authorList>
            <person name="Aradska J."/>
            <person name="Bulat T."/>
            <person name="Smidak R."/>
            <person name="Sarate P."/>
            <person name="Gangsoo J."/>
            <person name="Sialana F."/>
            <person name="Bilban M."/>
            <person name="Lubec G."/>
        </authorList>
    </citation>
    <scope>NUCLEOTIDE SEQUENCE</scope>
    <source>
        <tissue evidence="1">Skin</tissue>
    </source>
</reference>
<gene>
    <name evidence="1" type="primary">ORF16967</name>
</gene>
<dbReference type="AlphaFoldDB" id="A0A0B6Y8P3"/>
<dbReference type="EMBL" id="HACG01005613">
    <property type="protein sequence ID" value="CEK52478.1"/>
    <property type="molecule type" value="Transcribed_RNA"/>
</dbReference>
<accession>A0A0B6Y8P3</accession>